<dbReference type="RefSeq" id="WP_074728912.1">
    <property type="nucleotide sequence ID" value="NZ_FNQS01000009.1"/>
</dbReference>
<reference evidence="8 9" key="1">
    <citation type="submission" date="2016-10" db="EMBL/GenBank/DDBJ databases">
        <authorList>
            <person name="de Groot N.N."/>
        </authorList>
    </citation>
    <scope>NUCLEOTIDE SEQUENCE [LARGE SCALE GENOMIC DNA]</scope>
    <source>
        <strain evidence="8 9">ATCC 29281</strain>
    </source>
</reference>
<evidence type="ECO:0000256" key="4">
    <source>
        <dbReference type="ARBA" id="ARBA00022764"/>
    </source>
</evidence>
<dbReference type="Gene3D" id="3.30.200.100">
    <property type="entry name" value="MucB/RseB, C-terminal domain"/>
    <property type="match status" value="1"/>
</dbReference>
<evidence type="ECO:0000256" key="1">
    <source>
        <dbReference type="ARBA" id="ARBA00004418"/>
    </source>
</evidence>
<evidence type="ECO:0000256" key="5">
    <source>
        <dbReference type="SAM" id="SignalP"/>
    </source>
</evidence>
<dbReference type="AlphaFoldDB" id="A0A1H4E7D4"/>
<evidence type="ECO:0000256" key="3">
    <source>
        <dbReference type="ARBA" id="ARBA00022729"/>
    </source>
</evidence>
<proteinExistence type="inferred from homology"/>
<evidence type="ECO:0000313" key="9">
    <source>
        <dbReference type="Proteomes" id="UP000187280"/>
    </source>
</evidence>
<evidence type="ECO:0000259" key="7">
    <source>
        <dbReference type="Pfam" id="PF17188"/>
    </source>
</evidence>
<dbReference type="NCBIfam" id="NF006990">
    <property type="entry name" value="PRK09455.1"/>
    <property type="match status" value="1"/>
</dbReference>
<dbReference type="eggNOG" id="COG3026">
    <property type="taxonomic scope" value="Bacteria"/>
</dbReference>
<comment type="subcellular location">
    <subcellularLocation>
        <location evidence="1">Periplasm</location>
    </subcellularLocation>
</comment>
<organism evidence="8 9">
    <name type="scientific">Lonsdalea quercina</name>
    <dbReference type="NCBI Taxonomy" id="71657"/>
    <lineage>
        <taxon>Bacteria</taxon>
        <taxon>Pseudomonadati</taxon>
        <taxon>Pseudomonadota</taxon>
        <taxon>Gammaproteobacteria</taxon>
        <taxon>Enterobacterales</taxon>
        <taxon>Pectobacteriaceae</taxon>
        <taxon>Lonsdalea</taxon>
    </lineage>
</organism>
<dbReference type="Proteomes" id="UP000187280">
    <property type="component" value="Unassembled WGS sequence"/>
</dbReference>
<dbReference type="PIRSF" id="PIRSF005427">
    <property type="entry name" value="RseB"/>
    <property type="match status" value="1"/>
</dbReference>
<evidence type="ECO:0000256" key="2">
    <source>
        <dbReference type="ARBA" id="ARBA00008150"/>
    </source>
</evidence>
<dbReference type="GO" id="GO:0030288">
    <property type="term" value="C:outer membrane-bounded periplasmic space"/>
    <property type="evidence" value="ECO:0007669"/>
    <property type="project" value="TreeGrafter"/>
</dbReference>
<dbReference type="STRING" id="71657.SAMN02982996_02532"/>
<keyword evidence="4" id="KW-0574">Periplasm</keyword>
<dbReference type="PANTHER" id="PTHR38782">
    <property type="match status" value="1"/>
</dbReference>
<dbReference type="Pfam" id="PF03888">
    <property type="entry name" value="MucB_RseB"/>
    <property type="match status" value="1"/>
</dbReference>
<accession>A0A1H4E7D4</accession>
<dbReference type="EMBL" id="FNQS01000009">
    <property type="protein sequence ID" value="SEA80984.1"/>
    <property type="molecule type" value="Genomic_DNA"/>
</dbReference>
<dbReference type="GeneID" id="97765385"/>
<dbReference type="PANTHER" id="PTHR38782:SF1">
    <property type="entry name" value="SIGMA-E FACTOR REGULATORY PROTEIN RSEB"/>
    <property type="match status" value="1"/>
</dbReference>
<dbReference type="InterPro" id="IPR033436">
    <property type="entry name" value="MucB/RseB_C"/>
</dbReference>
<dbReference type="CDD" id="cd16327">
    <property type="entry name" value="RseB"/>
    <property type="match status" value="1"/>
</dbReference>
<protein>
    <submittedName>
        <fullName evidence="8">Sigma E regulatory protein, MucB/RseB</fullName>
    </submittedName>
</protein>
<dbReference type="InterPro" id="IPR005588">
    <property type="entry name" value="MucB_RseB"/>
</dbReference>
<dbReference type="InterPro" id="IPR033434">
    <property type="entry name" value="MucB/RseB_N"/>
</dbReference>
<dbReference type="GO" id="GO:0045152">
    <property type="term" value="F:antisigma factor binding"/>
    <property type="evidence" value="ECO:0007669"/>
    <property type="project" value="TreeGrafter"/>
</dbReference>
<evidence type="ECO:0000313" key="8">
    <source>
        <dbReference type="EMBL" id="SEA80984.1"/>
    </source>
</evidence>
<name>A0A1H4E7D4_9GAMM</name>
<dbReference type="GO" id="GO:0032885">
    <property type="term" value="P:regulation of polysaccharide biosynthetic process"/>
    <property type="evidence" value="ECO:0007669"/>
    <property type="project" value="TreeGrafter"/>
</dbReference>
<feature type="signal peptide" evidence="5">
    <location>
        <begin position="1"/>
        <end position="23"/>
    </location>
</feature>
<feature type="domain" description="MucB/RseB C-terminal" evidence="7">
    <location>
        <begin position="218"/>
        <end position="311"/>
    </location>
</feature>
<gene>
    <name evidence="8" type="ORF">SAMN02982996_02532</name>
</gene>
<keyword evidence="9" id="KW-1185">Reference proteome</keyword>
<keyword evidence="3 5" id="KW-0732">Signal</keyword>
<dbReference type="InterPro" id="IPR038484">
    <property type="entry name" value="MucB/RseB_C_sf"/>
</dbReference>
<evidence type="ECO:0000259" key="6">
    <source>
        <dbReference type="Pfam" id="PF03888"/>
    </source>
</evidence>
<feature type="chain" id="PRO_5010545827" evidence="5">
    <location>
        <begin position="24"/>
        <end position="316"/>
    </location>
</feature>
<comment type="similarity">
    <text evidence="2">Belongs to the RseB family.</text>
</comment>
<feature type="domain" description="MucB/RseB N-terminal" evidence="6">
    <location>
        <begin position="29"/>
        <end position="197"/>
    </location>
</feature>
<dbReference type="Gene3D" id="2.50.20.10">
    <property type="entry name" value="Lipoprotein localisation LolA/LolB/LppX"/>
    <property type="match status" value="1"/>
</dbReference>
<sequence length="316" mass="35216">MKRFLFITALLFGGAGYSNIAPAQDNSGAMLQQMSRASQSLSYEIYFINVSRQGIESFRYRHMLAGKETLAQLLHLDGPRREVVQRARNISYFEANLDPFTLSGDHMVDALPALIYANFPRLSAYYDFIPTGRIRLADRQSDVVRIVSRDGTRFSYVICLDATTRLPLRVDLLDQNGELLEQYRVLSMTVDGSVQSEMKSLERMSLPPLLSVPTAASADFAWSTQWLPNGVEEISRSQRPLPSGGVPVESRLYSDGLFSFSVNVSPVGDTHPDQNALLGRRMIHSVVREKHEITVIGELPLATAKRIADSVSFTAP</sequence>
<dbReference type="Pfam" id="PF17188">
    <property type="entry name" value="MucB_RseB_C"/>
    <property type="match status" value="1"/>
</dbReference>